<evidence type="ECO:0000259" key="1">
    <source>
        <dbReference type="PROSITE" id="PS51459"/>
    </source>
</evidence>
<dbReference type="EMBL" id="JBHRYB010000005">
    <property type="protein sequence ID" value="MFC3679888.1"/>
    <property type="molecule type" value="Genomic_DNA"/>
</dbReference>
<dbReference type="Gene3D" id="1.10.10.10">
    <property type="entry name" value="Winged helix-like DNA-binding domain superfamily/Winged helix DNA-binding domain"/>
    <property type="match status" value="1"/>
</dbReference>
<dbReference type="SUPFAM" id="SSF140931">
    <property type="entry name" value="Fic-like"/>
    <property type="match status" value="1"/>
</dbReference>
<keyword evidence="3" id="KW-1185">Reference proteome</keyword>
<dbReference type="InterPro" id="IPR003812">
    <property type="entry name" value="Fido"/>
</dbReference>
<dbReference type="Pfam" id="PF02661">
    <property type="entry name" value="Fic"/>
    <property type="match status" value="1"/>
</dbReference>
<feature type="domain" description="Fido" evidence="1">
    <location>
        <begin position="114"/>
        <end position="286"/>
    </location>
</feature>
<reference evidence="3" key="1">
    <citation type="journal article" date="2019" name="Int. J. Syst. Evol. Microbiol.">
        <title>The Global Catalogue of Microorganisms (GCM) 10K type strain sequencing project: providing services to taxonomists for standard genome sequencing and annotation.</title>
        <authorList>
            <consortium name="The Broad Institute Genomics Platform"/>
            <consortium name="The Broad Institute Genome Sequencing Center for Infectious Disease"/>
            <person name="Wu L."/>
            <person name="Ma J."/>
        </authorList>
    </citation>
    <scope>NUCLEOTIDE SEQUENCE [LARGE SCALE GENOMIC DNA]</scope>
    <source>
        <strain evidence="3">KCTC 42424</strain>
    </source>
</reference>
<comment type="caution">
    <text evidence="2">The sequence shown here is derived from an EMBL/GenBank/DDBJ whole genome shotgun (WGS) entry which is preliminary data.</text>
</comment>
<gene>
    <name evidence="2" type="ORF">ACFOMG_07155</name>
</gene>
<evidence type="ECO:0000313" key="2">
    <source>
        <dbReference type="EMBL" id="MFC3679888.1"/>
    </source>
</evidence>
<evidence type="ECO:0000313" key="3">
    <source>
        <dbReference type="Proteomes" id="UP001595722"/>
    </source>
</evidence>
<accession>A0ABV7VUY3</accession>
<dbReference type="InterPro" id="IPR025230">
    <property type="entry name" value="DUF4172"/>
</dbReference>
<dbReference type="PANTHER" id="PTHR13504">
    <property type="entry name" value="FIDO DOMAIN-CONTAINING PROTEIN DDB_G0283145"/>
    <property type="match status" value="1"/>
</dbReference>
<dbReference type="Pfam" id="PF13776">
    <property type="entry name" value="DUF4172"/>
    <property type="match status" value="1"/>
</dbReference>
<protein>
    <submittedName>
        <fullName evidence="2">Fic family protein</fullName>
    </submittedName>
</protein>
<dbReference type="RefSeq" id="WP_376865691.1">
    <property type="nucleotide sequence ID" value="NZ_JBHRYB010000005.1"/>
</dbReference>
<dbReference type="InterPro" id="IPR036597">
    <property type="entry name" value="Fido-like_dom_sf"/>
</dbReference>
<name>A0ABV7VUY3_9GAMM</name>
<dbReference type="InterPro" id="IPR036388">
    <property type="entry name" value="WH-like_DNA-bd_sf"/>
</dbReference>
<dbReference type="InterPro" id="IPR040198">
    <property type="entry name" value="Fido_containing"/>
</dbReference>
<proteinExistence type="predicted"/>
<organism evidence="2 3">
    <name type="scientific">Bacterioplanoides pacificum</name>
    <dbReference type="NCBI Taxonomy" id="1171596"/>
    <lineage>
        <taxon>Bacteria</taxon>
        <taxon>Pseudomonadati</taxon>
        <taxon>Pseudomonadota</taxon>
        <taxon>Gammaproteobacteria</taxon>
        <taxon>Oceanospirillales</taxon>
        <taxon>Oceanospirillaceae</taxon>
        <taxon>Bacterioplanoides</taxon>
    </lineage>
</organism>
<dbReference type="Proteomes" id="UP001595722">
    <property type="component" value="Unassembled WGS sequence"/>
</dbReference>
<dbReference type="PANTHER" id="PTHR13504:SF33">
    <property type="entry name" value="FIC FAMILY PROTEIN"/>
    <property type="match status" value="1"/>
</dbReference>
<dbReference type="Gene3D" id="1.10.3290.10">
    <property type="entry name" value="Fido-like domain"/>
    <property type="match status" value="1"/>
</dbReference>
<sequence length="390" mass="43741">MNYIWQHKHWPNFSYDSGKLSSLAYQYAKQAAKLTGSLSQTDQDDSLAAQLDLMVDEAINTSLIEGENLNPASVRSSLQNYLNLTPTPINVADVKAEGMAALIVDVRKHFSQPLSKEMLFNWHRMVLAGFEDNILHSDLTVGQWRDSPEPMQIVSGPVGYERVHYEAPAAQDLDTLMAEFLNWFNQQGLLQDNQQIPGVIRAGIAHLWFEVIHPFDDGNGRIGRAIIEYALAQDMGMPVVLSMSTHIERNKKEYYRQLNVASCCDASELDDPAVLDITAWLSWFIETLIAAQHEAAEKIATIFEKTEFWQRHKNTELSERQETVLNKIFKAGKDGFPNGVSAQKYAALGKCSKATATRDLSDLLAKGCLRSQGLGRGLRYFLNTKGFQAN</sequence>
<dbReference type="PROSITE" id="PS51459">
    <property type="entry name" value="FIDO"/>
    <property type="match status" value="1"/>
</dbReference>